<accession>A0A444M9I5</accession>
<name>A0A444M9I5_9RHOB</name>
<dbReference type="Proteomes" id="UP000287168">
    <property type="component" value="Unassembled WGS sequence"/>
</dbReference>
<feature type="chain" id="PRO_5019216294" description="DUF3718 domain-containing protein" evidence="1">
    <location>
        <begin position="22"/>
        <end position="130"/>
    </location>
</feature>
<evidence type="ECO:0000313" key="3">
    <source>
        <dbReference type="Proteomes" id="UP000287168"/>
    </source>
</evidence>
<dbReference type="RefSeq" id="WP_128490042.1">
    <property type="nucleotide sequence ID" value="NZ_JBHLXB010000054.1"/>
</dbReference>
<dbReference type="OrthoDB" id="7948811at2"/>
<sequence length="130" mass="13533">MIRPLLLTALALSSLSVPALAQSLTDIRTPPVECLRPLATEEGLQRLALANLIATNCEIAGLLPGDAALIAGSAQEVAKLMGLSTEAYFQNYIGPALSRFGTTGACQLEADRTRESAAELRALGGEVLSP</sequence>
<feature type="signal peptide" evidence="1">
    <location>
        <begin position="1"/>
        <end position="21"/>
    </location>
</feature>
<reference evidence="2 3" key="1">
    <citation type="journal article" date="2015" name="Int. J. Syst. Evol. Microbiol.">
        <title>Gemmobacter intermedius sp. nov., isolated from a white stork (Ciconia ciconia).</title>
        <authorList>
            <person name="Kampfer P."/>
            <person name="Jerzak L."/>
            <person name="Wilharm G."/>
            <person name="Golke J."/>
            <person name="Busse H.J."/>
            <person name="Glaeser S.P."/>
        </authorList>
    </citation>
    <scope>NUCLEOTIDE SEQUENCE [LARGE SCALE GENOMIC DNA]</scope>
    <source>
        <strain evidence="2 3">119/4</strain>
    </source>
</reference>
<protein>
    <recommendedName>
        <fullName evidence="4">DUF3718 domain-containing protein</fullName>
    </recommendedName>
</protein>
<evidence type="ECO:0008006" key="4">
    <source>
        <dbReference type="Google" id="ProtNLM"/>
    </source>
</evidence>
<organism evidence="2 3">
    <name type="scientific">Falsigemmobacter intermedius</name>
    <dbReference type="NCBI Taxonomy" id="1553448"/>
    <lineage>
        <taxon>Bacteria</taxon>
        <taxon>Pseudomonadati</taxon>
        <taxon>Pseudomonadota</taxon>
        <taxon>Alphaproteobacteria</taxon>
        <taxon>Rhodobacterales</taxon>
        <taxon>Paracoccaceae</taxon>
        <taxon>Falsigemmobacter</taxon>
    </lineage>
</organism>
<evidence type="ECO:0000256" key="1">
    <source>
        <dbReference type="SAM" id="SignalP"/>
    </source>
</evidence>
<proteinExistence type="predicted"/>
<evidence type="ECO:0000313" key="2">
    <source>
        <dbReference type="EMBL" id="RWY39575.1"/>
    </source>
</evidence>
<dbReference type="AlphaFoldDB" id="A0A444M9I5"/>
<keyword evidence="1" id="KW-0732">Signal</keyword>
<keyword evidence="3" id="KW-1185">Reference proteome</keyword>
<comment type="caution">
    <text evidence="2">The sequence shown here is derived from an EMBL/GenBank/DDBJ whole genome shotgun (WGS) entry which is preliminary data.</text>
</comment>
<dbReference type="EMBL" id="SBLC01000021">
    <property type="protein sequence ID" value="RWY39575.1"/>
    <property type="molecule type" value="Genomic_DNA"/>
</dbReference>
<gene>
    <name evidence="2" type="ORF">EP867_13640</name>
</gene>